<evidence type="ECO:0000313" key="5">
    <source>
        <dbReference type="Proteomes" id="UP000029661"/>
    </source>
</evidence>
<name>A0A089ZE68_METFO</name>
<keyword evidence="2" id="KW-0812">Transmembrane</keyword>
<reference evidence="4" key="2">
    <citation type="submission" date="2014-09" db="EMBL/GenBank/DDBJ databases">
        <authorList>
            <person name="Bishop-Lilly K.A."/>
            <person name="Broomall S.M."/>
            <person name="Chain P.S."/>
            <person name="Chertkov O."/>
            <person name="Coyne S.R."/>
            <person name="Daligault H.E."/>
            <person name="Davenport K.W."/>
            <person name="Erkkila T."/>
            <person name="Frey K.G."/>
            <person name="Gibbons H.S."/>
            <person name="Gu W."/>
            <person name="Jaissle J."/>
            <person name="Johnson S.L."/>
            <person name="Koroleva G.I."/>
            <person name="Ladner J.T."/>
            <person name="Lo C.-C."/>
            <person name="Minogue T.D."/>
            <person name="Munk C."/>
            <person name="Palacios G.F."/>
            <person name="Redden C.L."/>
            <person name="Rosenzweig C.N."/>
            <person name="Scholz M.B."/>
            <person name="Teshima H."/>
            <person name="Xu Y."/>
        </authorList>
    </citation>
    <scope>NUCLEOTIDE SEQUENCE</scope>
    <source>
        <strain evidence="4">Mb9</strain>
    </source>
</reference>
<dbReference type="EMBL" id="LN734822">
    <property type="protein sequence ID" value="CEL25698.1"/>
    <property type="molecule type" value="Genomic_DNA"/>
</dbReference>
<keyword evidence="2" id="KW-1133">Transmembrane helix</keyword>
<proteinExistence type="predicted"/>
<dbReference type="Proteomes" id="UP000029661">
    <property type="component" value="Chromosome"/>
</dbReference>
<evidence type="ECO:0000256" key="2">
    <source>
        <dbReference type="SAM" id="Phobius"/>
    </source>
</evidence>
<dbReference type="RefSeq" id="WP_048084546.1">
    <property type="nucleotide sequence ID" value="NZ_CALCVY010000168.1"/>
</dbReference>
<dbReference type="PATRIC" id="fig|2162.10.peg.2150"/>
<gene>
    <name evidence="3" type="ORF">BRM9_0313</name>
    <name evidence="4" type="ORF">MB9_2076</name>
</gene>
<feature type="region of interest" description="Disordered" evidence="1">
    <location>
        <begin position="1"/>
        <end position="37"/>
    </location>
</feature>
<accession>A0A089ZE68</accession>
<evidence type="ECO:0000313" key="3">
    <source>
        <dbReference type="EMBL" id="AIS31140.1"/>
    </source>
</evidence>
<dbReference type="KEGG" id="mfc:BRM9_0313"/>
<evidence type="ECO:0000313" key="6">
    <source>
        <dbReference type="Proteomes" id="UP000062768"/>
    </source>
</evidence>
<sequence length="73" mass="8357">MAKKKKKSQKKSSKKKKAVKNVSQNISKEQVSTDKTEYKGPQSFDKYMFMGVFFFGIAFLLLYLGGLVYHLLA</sequence>
<protein>
    <submittedName>
        <fullName evidence="3">Uncharacterized protein</fullName>
    </submittedName>
</protein>
<dbReference type="Proteomes" id="UP000062768">
    <property type="component" value="Chromosome I"/>
</dbReference>
<feature type="compositionally biased region" description="Basic residues" evidence="1">
    <location>
        <begin position="1"/>
        <end position="19"/>
    </location>
</feature>
<dbReference type="AlphaFoldDB" id="A0A089ZE68"/>
<feature type="transmembrane region" description="Helical" evidence="2">
    <location>
        <begin position="47"/>
        <end position="72"/>
    </location>
</feature>
<evidence type="ECO:0000313" key="4">
    <source>
        <dbReference type="EMBL" id="CEL25698.1"/>
    </source>
</evidence>
<evidence type="ECO:0000256" key="1">
    <source>
        <dbReference type="SAM" id="MobiDB-lite"/>
    </source>
</evidence>
<organism evidence="3 5">
    <name type="scientific">Methanobacterium formicicum</name>
    <dbReference type="NCBI Taxonomy" id="2162"/>
    <lineage>
        <taxon>Archaea</taxon>
        <taxon>Methanobacteriati</taxon>
        <taxon>Methanobacteriota</taxon>
        <taxon>Methanomada group</taxon>
        <taxon>Methanobacteria</taxon>
        <taxon>Methanobacteriales</taxon>
        <taxon>Methanobacteriaceae</taxon>
        <taxon>Methanobacterium</taxon>
    </lineage>
</organism>
<dbReference type="GeneID" id="26740308"/>
<dbReference type="EMBL" id="CP006933">
    <property type="protein sequence ID" value="AIS31140.1"/>
    <property type="molecule type" value="Genomic_DNA"/>
</dbReference>
<keyword evidence="2" id="KW-0472">Membrane</keyword>
<keyword evidence="6" id="KW-1185">Reference proteome</keyword>
<reference evidence="3" key="1">
    <citation type="submission" date="2013-12" db="EMBL/GenBank/DDBJ databases">
        <title>The complete genome sequence of Methanobacterium sp. BRM9.</title>
        <authorList>
            <consortium name="Pastoral Greenhouse Gas Research Consortium"/>
            <person name="Kelly W.J."/>
            <person name="Leahy S.C."/>
            <person name="Perry R."/>
            <person name="Li D."/>
            <person name="Altermann E."/>
            <person name="Lambie S.C."/>
            <person name="Attwood G.T."/>
        </authorList>
    </citation>
    <scope>NUCLEOTIDE SEQUENCE [LARGE SCALE GENOMIC DNA]</scope>
    <source>
        <strain evidence="3">BRM9</strain>
    </source>
</reference>